<sequence>MGQNGEVGSVTEDETHGGNGVDTERRFGASGGMSGRPVAGGRPARRERTARPAIVPEDEPDDTTEQVLQDMLQEKLDQLQNVQDFLHNPIPFDLKERPLESSSTPEEIAERRTELVYQAKVLRSILSVIQEELDALDAYEA</sequence>
<dbReference type="Proteomes" id="UP000249590">
    <property type="component" value="Unassembled WGS sequence"/>
</dbReference>
<dbReference type="OrthoDB" id="9988561at2"/>
<evidence type="ECO:0000313" key="2">
    <source>
        <dbReference type="EMBL" id="RAI03081.1"/>
    </source>
</evidence>
<proteinExistence type="predicted"/>
<comment type="caution">
    <text evidence="2">The sequence shown here is derived from an EMBL/GenBank/DDBJ whole genome shotgun (WGS) entry which is preliminary data.</text>
</comment>
<evidence type="ECO:0000256" key="1">
    <source>
        <dbReference type="SAM" id="MobiDB-lite"/>
    </source>
</evidence>
<dbReference type="EMBL" id="QHHQ01000001">
    <property type="protein sequence ID" value="RAI03081.1"/>
    <property type="molecule type" value="Genomic_DNA"/>
</dbReference>
<accession>A0A8B2NW59</accession>
<organism evidence="2 3">
    <name type="scientific">Acuticoccus sediminis</name>
    <dbReference type="NCBI Taxonomy" id="2184697"/>
    <lineage>
        <taxon>Bacteria</taxon>
        <taxon>Pseudomonadati</taxon>
        <taxon>Pseudomonadota</taxon>
        <taxon>Alphaproteobacteria</taxon>
        <taxon>Hyphomicrobiales</taxon>
        <taxon>Amorphaceae</taxon>
        <taxon>Acuticoccus</taxon>
    </lineage>
</organism>
<dbReference type="AlphaFoldDB" id="A0A8B2NW59"/>
<reference evidence="2 3" key="1">
    <citation type="submission" date="2018-05" db="EMBL/GenBank/DDBJ databases">
        <title>Acuticoccus sediminis sp. nov., isolated from deep-sea sediment of Indian Ocean.</title>
        <authorList>
            <person name="Liu X."/>
            <person name="Lai Q."/>
            <person name="Du Y."/>
            <person name="Sun F."/>
            <person name="Zhang X."/>
            <person name="Wang S."/>
            <person name="Shao Z."/>
        </authorList>
    </citation>
    <scope>NUCLEOTIDE SEQUENCE [LARGE SCALE GENOMIC DNA]</scope>
    <source>
        <strain evidence="2 3">PTG4-2</strain>
    </source>
</reference>
<evidence type="ECO:0000313" key="3">
    <source>
        <dbReference type="Proteomes" id="UP000249590"/>
    </source>
</evidence>
<keyword evidence="3" id="KW-1185">Reference proteome</keyword>
<name>A0A8B2NW59_9HYPH</name>
<dbReference type="RefSeq" id="WP_111341435.1">
    <property type="nucleotide sequence ID" value="NZ_JAIWKD010000001.1"/>
</dbReference>
<gene>
    <name evidence="2" type="ORF">DLJ53_00645</name>
</gene>
<feature type="region of interest" description="Disordered" evidence="1">
    <location>
        <begin position="1"/>
        <end position="62"/>
    </location>
</feature>
<protein>
    <submittedName>
        <fullName evidence="2">Uncharacterized protein</fullName>
    </submittedName>
</protein>